<keyword evidence="2" id="KW-0732">Signal</keyword>
<feature type="coiled-coil region" evidence="1">
    <location>
        <begin position="40"/>
        <end position="74"/>
    </location>
</feature>
<evidence type="ECO:0000256" key="2">
    <source>
        <dbReference type="SAM" id="SignalP"/>
    </source>
</evidence>
<accession>A0A1W2DYB1</accession>
<dbReference type="EMBL" id="FWYD01000019">
    <property type="protein sequence ID" value="SMD02046.1"/>
    <property type="molecule type" value="Genomic_DNA"/>
</dbReference>
<dbReference type="OrthoDB" id="8100773at2"/>
<reference evidence="3 4" key="1">
    <citation type="submission" date="2017-04" db="EMBL/GenBank/DDBJ databases">
        <authorList>
            <person name="Afonso C.L."/>
            <person name="Miller P.J."/>
            <person name="Scott M.A."/>
            <person name="Spackman E."/>
            <person name="Goraichik I."/>
            <person name="Dimitrov K.M."/>
            <person name="Suarez D.L."/>
            <person name="Swayne D.E."/>
        </authorList>
    </citation>
    <scope>NUCLEOTIDE SEQUENCE [LARGE SCALE GENOMIC DNA]</scope>
    <source>
        <strain evidence="3 4">CGMCC 1.12644</strain>
    </source>
</reference>
<protein>
    <submittedName>
        <fullName evidence="3">Type IV secretion system protein VirB5</fullName>
    </submittedName>
</protein>
<evidence type="ECO:0000256" key="1">
    <source>
        <dbReference type="SAM" id="Coils"/>
    </source>
</evidence>
<dbReference type="STRING" id="1387277.SAMN06295998_11915"/>
<dbReference type="InterPro" id="IPR014158">
    <property type="entry name" value="T4SS_VirB5"/>
</dbReference>
<dbReference type="SUPFAM" id="SSF101082">
    <property type="entry name" value="Typo IV secretion system protein TraC"/>
    <property type="match status" value="1"/>
</dbReference>
<name>A0A1W2DYB1_9RHOB</name>
<evidence type="ECO:0000313" key="4">
    <source>
        <dbReference type="Proteomes" id="UP000192330"/>
    </source>
</evidence>
<feature type="signal peptide" evidence="2">
    <location>
        <begin position="1"/>
        <end position="22"/>
    </location>
</feature>
<gene>
    <name evidence="3" type="ORF">SAMN06295998_11915</name>
</gene>
<dbReference type="AlphaFoldDB" id="A0A1W2DYB1"/>
<dbReference type="InterPro" id="IPR023220">
    <property type="entry name" value="T4SS_VirB5-domain"/>
</dbReference>
<dbReference type="Pfam" id="PF07996">
    <property type="entry name" value="T4SS"/>
    <property type="match status" value="1"/>
</dbReference>
<sequence>MLPKIKIAAAVSISILASPVSAQGVPTFDSQSILKEIAQLDQMLQDFGIQNDQLAELQNQLQVLQDQYDRLQEIQAALQDPTSLMNLVMGDGLDGVIETDFDTSFLDVIQSVQSGDFTGVASTIRDAVKADVEDAYTRAGTSASEVEALSTSTNPIAQRNAQVTASGAVTSAAAQVAHAEAGQIVERVRALVDDTSNMTDLKDSVDHNTRVTAEMAIALAALMQLESVQTMNVGVAGVADAATLADVQGFMSDFTVPTISIPKK</sequence>
<keyword evidence="4" id="KW-1185">Reference proteome</keyword>
<dbReference type="Gene3D" id="1.20.58.430">
    <property type="entry name" value="Type IV secretion system, VirB5-domain"/>
    <property type="match status" value="1"/>
</dbReference>
<proteinExistence type="predicted"/>
<keyword evidence="1" id="KW-0175">Coiled coil</keyword>
<organism evidence="3 4">
    <name type="scientific">Primorskyibacter flagellatus</name>
    <dbReference type="NCBI Taxonomy" id="1387277"/>
    <lineage>
        <taxon>Bacteria</taxon>
        <taxon>Pseudomonadati</taxon>
        <taxon>Pseudomonadota</taxon>
        <taxon>Alphaproteobacteria</taxon>
        <taxon>Rhodobacterales</taxon>
        <taxon>Roseobacteraceae</taxon>
        <taxon>Primorskyibacter</taxon>
    </lineage>
</organism>
<feature type="chain" id="PRO_5012754724" evidence="2">
    <location>
        <begin position="23"/>
        <end position="264"/>
    </location>
</feature>
<evidence type="ECO:0000313" key="3">
    <source>
        <dbReference type="EMBL" id="SMD02046.1"/>
    </source>
</evidence>
<dbReference type="RefSeq" id="WP_084354074.1">
    <property type="nucleotide sequence ID" value="NZ_FWYD01000019.1"/>
</dbReference>
<dbReference type="Proteomes" id="UP000192330">
    <property type="component" value="Unassembled WGS sequence"/>
</dbReference>